<gene>
    <name evidence="2" type="ORF">WJX74_003078</name>
</gene>
<dbReference type="PANTHER" id="PTHR21530:SF7">
    <property type="entry name" value="TRAB DOMAIN-CONTAINING PROTEIN"/>
    <property type="match status" value="1"/>
</dbReference>
<evidence type="ECO:0000313" key="3">
    <source>
        <dbReference type="Proteomes" id="UP001438707"/>
    </source>
</evidence>
<keyword evidence="1" id="KW-1133">Transmembrane helix</keyword>
<keyword evidence="1" id="KW-0472">Membrane</keyword>
<reference evidence="2 3" key="1">
    <citation type="journal article" date="2024" name="Nat. Commun.">
        <title>Phylogenomics reveals the evolutionary origins of lichenization in chlorophyte algae.</title>
        <authorList>
            <person name="Puginier C."/>
            <person name="Libourel C."/>
            <person name="Otte J."/>
            <person name="Skaloud P."/>
            <person name="Haon M."/>
            <person name="Grisel S."/>
            <person name="Petersen M."/>
            <person name="Berrin J.G."/>
            <person name="Delaux P.M."/>
            <person name="Dal Grande F."/>
            <person name="Keller J."/>
        </authorList>
    </citation>
    <scope>NUCLEOTIDE SEQUENCE [LARGE SCALE GENOMIC DNA]</scope>
    <source>
        <strain evidence="2 3">SAG 2145</strain>
    </source>
</reference>
<dbReference type="PANTHER" id="PTHR21530">
    <property type="entry name" value="PHEROMONE SHUTDOWN PROTEIN"/>
    <property type="match status" value="1"/>
</dbReference>
<proteinExistence type="predicted"/>
<evidence type="ECO:0000313" key="2">
    <source>
        <dbReference type="EMBL" id="KAK9842833.1"/>
    </source>
</evidence>
<dbReference type="AlphaFoldDB" id="A0AAW1SB33"/>
<dbReference type="CDD" id="cd14726">
    <property type="entry name" value="TraB_PrgY-like"/>
    <property type="match status" value="1"/>
</dbReference>
<feature type="transmembrane region" description="Helical" evidence="1">
    <location>
        <begin position="366"/>
        <end position="386"/>
    </location>
</feature>
<accession>A0AAW1SB33</accession>
<name>A0AAW1SB33_9CHLO</name>
<dbReference type="Pfam" id="PF01963">
    <property type="entry name" value="TraB_PrgY_gumN"/>
    <property type="match status" value="1"/>
</dbReference>
<comment type="caution">
    <text evidence="2">The sequence shown here is derived from an EMBL/GenBank/DDBJ whole genome shotgun (WGS) entry which is preliminary data.</text>
</comment>
<evidence type="ECO:0008006" key="4">
    <source>
        <dbReference type="Google" id="ProtNLM"/>
    </source>
</evidence>
<organism evidence="2 3">
    <name type="scientific">Apatococcus lobatus</name>
    <dbReference type="NCBI Taxonomy" id="904363"/>
    <lineage>
        <taxon>Eukaryota</taxon>
        <taxon>Viridiplantae</taxon>
        <taxon>Chlorophyta</taxon>
        <taxon>core chlorophytes</taxon>
        <taxon>Trebouxiophyceae</taxon>
        <taxon>Chlorellales</taxon>
        <taxon>Chlorellaceae</taxon>
        <taxon>Apatococcus</taxon>
    </lineage>
</organism>
<keyword evidence="1" id="KW-0812">Transmembrane</keyword>
<dbReference type="EMBL" id="JALJOS010000002">
    <property type="protein sequence ID" value="KAK9842833.1"/>
    <property type="molecule type" value="Genomic_DNA"/>
</dbReference>
<evidence type="ECO:0000256" key="1">
    <source>
        <dbReference type="SAM" id="Phobius"/>
    </source>
</evidence>
<dbReference type="InterPro" id="IPR002816">
    <property type="entry name" value="TraB/PrgY/GumN_fam"/>
</dbReference>
<keyword evidence="3" id="KW-1185">Reference proteome</keyword>
<sequence length="392" mass="43449">MHCNIHRSTEAFLTEILDEQSISGVRTLPGFSGWESLSSSLAGPSDFAAAPVISGLQPWAQSEACSSRHWYKLLPRNLVSSLLSDISSFKIRLDSPSMPAASADSAEADLPVPACVLKCREPGNPFGPEQTFYVLGTAHVSSASCQDVEKLIRAVQPQIVMLELCPERRQMLSLSKADLASNKDLWQLWRNGDAPLVTCMYSWLLSQVGDSLNVLPGEEFRVALREAQVMGAKVVLGDRPVHVTIARLWAALSMYEKTKFIWQMLVTGLLPDSKEISETVESLKETDVLTEAIKEMGQEFPTMIKPLINERDQYMVWTMRRLACHASRVVAVVGAGHLQGIREHWDADIQVDELMIMPQRSVASRVWRGTATLTLCGLAVGAVVYFTRGHRR</sequence>
<dbReference type="Proteomes" id="UP001438707">
    <property type="component" value="Unassembled WGS sequence"/>
</dbReference>
<protein>
    <recommendedName>
        <fullName evidence="4">TraB domain-containing protein</fullName>
    </recommendedName>
</protein>
<dbReference type="InterPro" id="IPR046345">
    <property type="entry name" value="TraB_PrgY-like"/>
</dbReference>